<reference evidence="1 2" key="1">
    <citation type="journal article" date="2013" name="Genome Biol.">
        <title>The genome sequence of the most widely cultivated cacao type and its use to identify candidate genes regulating pod color.</title>
        <authorList>
            <person name="Motamayor J.C."/>
            <person name="Mockaitis K."/>
            <person name="Schmutz J."/>
            <person name="Haiminen N."/>
            <person name="Iii D.L."/>
            <person name="Cornejo O."/>
            <person name="Findley S.D."/>
            <person name="Zheng P."/>
            <person name="Utro F."/>
            <person name="Royaert S."/>
            <person name="Saski C."/>
            <person name="Jenkins J."/>
            <person name="Podicheti R."/>
            <person name="Zhao M."/>
            <person name="Scheffler B.E."/>
            <person name="Stack J.C."/>
            <person name="Feltus F.A."/>
            <person name="Mustiga G.M."/>
            <person name="Amores F."/>
            <person name="Phillips W."/>
            <person name="Marelli J.P."/>
            <person name="May G.D."/>
            <person name="Shapiro H."/>
            <person name="Ma J."/>
            <person name="Bustamante C.D."/>
            <person name="Schnell R.J."/>
            <person name="Main D."/>
            <person name="Gilbert D."/>
            <person name="Parida L."/>
            <person name="Kuhn D.N."/>
        </authorList>
    </citation>
    <scope>NUCLEOTIDE SEQUENCE [LARGE SCALE GENOMIC DNA]</scope>
    <source>
        <strain evidence="2">cv. Matina 1-6</strain>
    </source>
</reference>
<dbReference type="EMBL" id="CM001883">
    <property type="protein sequence ID" value="EOY08733.1"/>
    <property type="molecule type" value="Genomic_DNA"/>
</dbReference>
<name>A0A061EVS3_THECC</name>
<dbReference type="InParanoid" id="A0A061EVS3"/>
<evidence type="ECO:0000313" key="2">
    <source>
        <dbReference type="Proteomes" id="UP000026915"/>
    </source>
</evidence>
<accession>A0A061EVS3</accession>
<proteinExistence type="predicted"/>
<dbReference type="eggNOG" id="KOG0017">
    <property type="taxonomic scope" value="Eukaryota"/>
</dbReference>
<dbReference type="HOGENOM" id="CLU_2836399_0_0_1"/>
<protein>
    <recommendedName>
        <fullName evidence="3">Gag-pol polyprotein</fullName>
    </recommendedName>
</protein>
<dbReference type="Proteomes" id="UP000026915">
    <property type="component" value="Chromosome 5"/>
</dbReference>
<evidence type="ECO:0008006" key="3">
    <source>
        <dbReference type="Google" id="ProtNLM"/>
    </source>
</evidence>
<evidence type="ECO:0000313" key="1">
    <source>
        <dbReference type="EMBL" id="EOY08733.1"/>
    </source>
</evidence>
<keyword evidence="2" id="KW-1185">Reference proteome</keyword>
<organism evidence="1 2">
    <name type="scientific">Theobroma cacao</name>
    <name type="common">Cacao</name>
    <name type="synonym">Cocoa</name>
    <dbReference type="NCBI Taxonomy" id="3641"/>
    <lineage>
        <taxon>Eukaryota</taxon>
        <taxon>Viridiplantae</taxon>
        <taxon>Streptophyta</taxon>
        <taxon>Embryophyta</taxon>
        <taxon>Tracheophyta</taxon>
        <taxon>Spermatophyta</taxon>
        <taxon>Magnoliopsida</taxon>
        <taxon>eudicotyledons</taxon>
        <taxon>Gunneridae</taxon>
        <taxon>Pentapetalae</taxon>
        <taxon>rosids</taxon>
        <taxon>malvids</taxon>
        <taxon>Malvales</taxon>
        <taxon>Malvaceae</taxon>
        <taxon>Byttnerioideae</taxon>
        <taxon>Theobroma</taxon>
    </lineage>
</organism>
<sequence length="66" mass="7956">MRTRAKIKNICEYVTFISQIEPKNIDEALDDDYWMLAMQEELNRFERCQVWQLVPMPNDYQIVGTN</sequence>
<dbReference type="OMA" id="RFERCQV"/>
<dbReference type="Gramene" id="EOY08733">
    <property type="protein sequence ID" value="EOY08733"/>
    <property type="gene ID" value="TCM_023842"/>
</dbReference>
<dbReference type="AlphaFoldDB" id="A0A061EVS3"/>
<gene>
    <name evidence="1" type="ORF">TCM_023842</name>
</gene>